<comment type="caution">
    <text evidence="1">The sequence shown here is derived from an EMBL/GenBank/DDBJ whole genome shotgun (WGS) entry which is preliminary data.</text>
</comment>
<name>A0AB74BLR7_PSESS</name>
<organism evidence="1 2">
    <name type="scientific">Pseudomonas savastanoi pv. nerii</name>
    <dbReference type="NCBI Taxonomy" id="360921"/>
    <lineage>
        <taxon>Bacteria</taxon>
        <taxon>Pseudomonadati</taxon>
        <taxon>Pseudomonadota</taxon>
        <taxon>Gammaproteobacteria</taxon>
        <taxon>Pseudomonadales</taxon>
        <taxon>Pseudomonadaceae</taxon>
        <taxon>Pseudomonas</taxon>
    </lineage>
</organism>
<dbReference type="EMBL" id="RBTN01000151">
    <property type="protein sequence ID" value="RMT76213.1"/>
    <property type="molecule type" value="Genomic_DNA"/>
</dbReference>
<sequence>MLLPVVELALGLAVCQPFALPLAIVGVTQWQRCQFQWLPLNSRRIEPREFVDQHIQRPAIGNDVVQRDQQLMLFLVQSQQRNAQQRAVLQIEWQTRLLFADRQRTRLAFVARQVADIQSVEMELTGRVDALQGDTIMLIEARAQRFMALDQALEAGTQRRGVQFATQVQTTGNVVGAALRVKLPKEPQAVLCQRLWQMLVARQADDSVLRLAVALRCGDLKRFDLRRKKGGQRRRFKQQAQVKVNAQCFTQTGHYLGGDDGVAAQQEEMIVGADLLTLQMLAPDAGDLSLQVRSCAQGPVLMRCIVRGKHRVAVQAAIGQTRAAGRALQLAAGGFGQSARIEQHHNARRFLKRLGNGLANDLYQRLGGQHFLHAAAHFGSDPNAFATVLIDRKGRNTAFAYYIDLALDDFLDVLRVQVVATDDQHVFQTTGDVQLAMPLKAQIAGAQPGLAVMLDERLGGGFRVAPVTVGDARPAGPHFANTVFVQHLQGGGVGNQYAMPRLAGAATHDRLTVAQLCHIARQRLRIQTQRRNTLAALATRHVQRGFGQPVGGHEAVRREAATGELIGKRIQAVFADRLGAGIRHAPATQVEPLQRRITDPRAAQLVGKVGPAADGAAVFADSFQPAQWPREEVSGGHKDARNATENRLQQAADQAHVVVQRQPADDHVVRIDVDAKAMTNQQFVGNQVAMADLHALGQGGRARGVLQERDVVGLQLWPLPIVGRRTVQRIDAEQLRGIGSSQLIHLQQGGLQVGTGQYQPWLGIGDDRQQPFLMMTTIGFRRVSRHRNDPGVQAAEKRSDIVRPTVKQQNCPITRHGLTLQRSSDGPRAQVQVTVGQHQPLVFLVGEETQRQPIRRVQGATLKSLGQSVGEFKRIHDGVPARFGVPDKI</sequence>
<dbReference type="AlphaFoldDB" id="A0AB74BLR7"/>
<gene>
    <name evidence="1" type="ORF">ALP42_05573</name>
</gene>
<proteinExistence type="predicted"/>
<evidence type="ECO:0000313" key="1">
    <source>
        <dbReference type="EMBL" id="RMT76213.1"/>
    </source>
</evidence>
<accession>A0AB74BLR7</accession>
<dbReference type="Proteomes" id="UP000268636">
    <property type="component" value="Unassembled WGS sequence"/>
</dbReference>
<evidence type="ECO:0000313" key="2">
    <source>
        <dbReference type="Proteomes" id="UP000268636"/>
    </source>
</evidence>
<protein>
    <submittedName>
        <fullName evidence="1">PvdL</fullName>
    </submittedName>
</protein>
<reference evidence="1 2" key="1">
    <citation type="submission" date="2018-08" db="EMBL/GenBank/DDBJ databases">
        <title>Recombination of ecologically and evolutionarily significant loci maintains genetic cohesion in the Pseudomonas syringae species complex.</title>
        <authorList>
            <person name="Dillon M."/>
            <person name="Thakur S."/>
            <person name="Almeida R.N.D."/>
            <person name="Weir B.S."/>
            <person name="Guttman D.S."/>
        </authorList>
    </citation>
    <scope>NUCLEOTIDE SEQUENCE [LARGE SCALE GENOMIC DNA]</scope>
    <source>
        <strain evidence="1 2">ICMP 13786</strain>
    </source>
</reference>